<proteinExistence type="predicted"/>
<sequence>MSFMPIPDRTPTPRELAYLDALERGERRPSISGWAGQMCRKFGWSETVYRAPDGTEAARSTLPDALDAIALVRAGYRAVGFALTVRGRRILARSRGTAAEPAAP</sequence>
<dbReference type="Proteomes" id="UP001242480">
    <property type="component" value="Unassembled WGS sequence"/>
</dbReference>
<keyword evidence="2" id="KW-1185">Reference proteome</keyword>
<name>A0ABU0JLI6_9HYPH</name>
<organism evidence="1 2">
    <name type="scientific">Labrys wisconsinensis</name>
    <dbReference type="NCBI Taxonomy" id="425677"/>
    <lineage>
        <taxon>Bacteria</taxon>
        <taxon>Pseudomonadati</taxon>
        <taxon>Pseudomonadota</taxon>
        <taxon>Alphaproteobacteria</taxon>
        <taxon>Hyphomicrobiales</taxon>
        <taxon>Xanthobacteraceae</taxon>
        <taxon>Labrys</taxon>
    </lineage>
</organism>
<dbReference type="EMBL" id="JAUSVX010000030">
    <property type="protein sequence ID" value="MDQ0475150.1"/>
    <property type="molecule type" value="Genomic_DNA"/>
</dbReference>
<dbReference type="RefSeq" id="WP_307285961.1">
    <property type="nucleotide sequence ID" value="NZ_JAUSVX010000030.1"/>
</dbReference>
<protein>
    <submittedName>
        <fullName evidence="1">Uncharacterized protein</fullName>
    </submittedName>
</protein>
<gene>
    <name evidence="1" type="ORF">QO011_008192</name>
</gene>
<comment type="caution">
    <text evidence="1">The sequence shown here is derived from an EMBL/GenBank/DDBJ whole genome shotgun (WGS) entry which is preliminary data.</text>
</comment>
<evidence type="ECO:0000313" key="1">
    <source>
        <dbReference type="EMBL" id="MDQ0475150.1"/>
    </source>
</evidence>
<evidence type="ECO:0000313" key="2">
    <source>
        <dbReference type="Proteomes" id="UP001242480"/>
    </source>
</evidence>
<reference evidence="1 2" key="1">
    <citation type="submission" date="2023-07" db="EMBL/GenBank/DDBJ databases">
        <title>Genomic Encyclopedia of Type Strains, Phase IV (KMG-IV): sequencing the most valuable type-strain genomes for metagenomic binning, comparative biology and taxonomic classification.</title>
        <authorList>
            <person name="Goeker M."/>
        </authorList>
    </citation>
    <scope>NUCLEOTIDE SEQUENCE [LARGE SCALE GENOMIC DNA]</scope>
    <source>
        <strain evidence="1 2">DSM 19619</strain>
    </source>
</reference>
<accession>A0ABU0JLI6</accession>